<dbReference type="AlphaFoldDB" id="A0A6H0A576"/>
<keyword evidence="1" id="KW-0614">Plasmid</keyword>
<organism evidence="1">
    <name type="scientific">Leclercia adecarboxylata</name>
    <dbReference type="NCBI Taxonomy" id="83655"/>
    <lineage>
        <taxon>Bacteria</taxon>
        <taxon>Pseudomonadati</taxon>
        <taxon>Pseudomonadota</taxon>
        <taxon>Gammaproteobacteria</taxon>
        <taxon>Enterobacterales</taxon>
        <taxon>Enterobacteriaceae</taxon>
        <taxon>Leclercia</taxon>
    </lineage>
</organism>
<name>A0A6H0A576_9ENTR</name>
<evidence type="ECO:0008006" key="2">
    <source>
        <dbReference type="Google" id="ProtNLM"/>
    </source>
</evidence>
<accession>A0A6H0A576</accession>
<geneLocation type="plasmid" evidence="1">
    <name>pG426-FII</name>
</geneLocation>
<protein>
    <recommendedName>
        <fullName evidence="2">DUF1419 domain-containing protein</fullName>
    </recommendedName>
</protein>
<evidence type="ECO:0000313" key="1">
    <source>
        <dbReference type="EMBL" id="QIS34363.1"/>
    </source>
</evidence>
<proteinExistence type="predicted"/>
<dbReference type="RefSeq" id="WP_181726297.1">
    <property type="nucleotide sequence ID" value="NZ_JASGNS010000002.1"/>
</dbReference>
<sequence length="153" mass="17368">MNVTTPTAAPMAFYVPSHNTLYAWAKQQNGEWVTENGAASLDAVRRIYPDTILVTEADALELQNAAYRRPWKETTEEHYVSQLEMLPPMDWCRGYGGESFKSMEFTGGDVTAIFVRYGERYFECHDLHTLTHRALIGEVINLFCLGDMPDTGH</sequence>
<dbReference type="EMBL" id="MN842294">
    <property type="protein sequence ID" value="QIS34363.1"/>
    <property type="molecule type" value="Genomic_DNA"/>
</dbReference>
<reference evidence="1" key="1">
    <citation type="submission" date="2019-12" db="EMBL/GenBank/DDBJ databases">
        <title>Compelete sequence of Tn6502.</title>
        <authorList>
            <person name="Zhou D."/>
        </authorList>
    </citation>
    <scope>NUCLEOTIDE SEQUENCE</scope>
    <source>
        <strain evidence="1">G426</strain>
        <plasmid evidence="1">pG426-FII</plasmid>
    </source>
</reference>